<organism evidence="2 3">
    <name type="scientific">Melipona bicolor</name>
    <dbReference type="NCBI Taxonomy" id="60889"/>
    <lineage>
        <taxon>Eukaryota</taxon>
        <taxon>Metazoa</taxon>
        <taxon>Ecdysozoa</taxon>
        <taxon>Arthropoda</taxon>
        <taxon>Hexapoda</taxon>
        <taxon>Insecta</taxon>
        <taxon>Pterygota</taxon>
        <taxon>Neoptera</taxon>
        <taxon>Endopterygota</taxon>
        <taxon>Hymenoptera</taxon>
        <taxon>Apocrita</taxon>
        <taxon>Aculeata</taxon>
        <taxon>Apoidea</taxon>
        <taxon>Anthophila</taxon>
        <taxon>Apidae</taxon>
        <taxon>Melipona</taxon>
    </lineage>
</organism>
<dbReference type="EMBL" id="JAHYIQ010000039">
    <property type="protein sequence ID" value="KAK1119038.1"/>
    <property type="molecule type" value="Genomic_DNA"/>
</dbReference>
<reference evidence="2" key="1">
    <citation type="submission" date="2021-10" db="EMBL/GenBank/DDBJ databases">
        <title>Melipona bicolor Genome sequencing and assembly.</title>
        <authorList>
            <person name="Araujo N.S."/>
            <person name="Arias M.C."/>
        </authorList>
    </citation>
    <scope>NUCLEOTIDE SEQUENCE</scope>
    <source>
        <strain evidence="2">USP_2M_L1-L4_2017</strain>
        <tissue evidence="2">Whole body</tissue>
    </source>
</reference>
<proteinExistence type="predicted"/>
<sequence>MSDLGVSCVQQRNSFLSKATSPVSCLTPPPEVTTIHAIEPSEMVPIVGVQDASNQTDAPEPEDQEQQQQQQQQQQPLLETCVKQEQSLSPCQLQNSAANLTTTTTNLTNLTNFEIVAASPEKVCNVVRITTTTTTVNPAVCSLVGKVDKSENTVINMADCPKYSVTKECRSVTSIDRTIEHVVAQQIDREHDDRNHQAEEENEEQFTEDRVPCRDIRNGPRIIEITEENCDSFHENLEFFGRRRDHSLDRLRDRKNSYVHENVDVEMEEEADAKAATDKVRDLLLMSIY</sequence>
<gene>
    <name evidence="2" type="ORF">K0M31_013810</name>
</gene>
<dbReference type="Proteomes" id="UP001177670">
    <property type="component" value="Unassembled WGS sequence"/>
</dbReference>
<keyword evidence="3" id="KW-1185">Reference proteome</keyword>
<name>A0AA40KG67_9HYME</name>
<evidence type="ECO:0000313" key="2">
    <source>
        <dbReference type="EMBL" id="KAK1119038.1"/>
    </source>
</evidence>
<comment type="caution">
    <text evidence="2">The sequence shown here is derived from an EMBL/GenBank/DDBJ whole genome shotgun (WGS) entry which is preliminary data.</text>
</comment>
<accession>A0AA40KG67</accession>
<evidence type="ECO:0000313" key="3">
    <source>
        <dbReference type="Proteomes" id="UP001177670"/>
    </source>
</evidence>
<dbReference type="AlphaFoldDB" id="A0AA40KG67"/>
<protein>
    <submittedName>
        <fullName evidence="2">Uncharacterized protein</fullName>
    </submittedName>
</protein>
<feature type="region of interest" description="Disordered" evidence="1">
    <location>
        <begin position="52"/>
        <end position="74"/>
    </location>
</feature>
<evidence type="ECO:0000256" key="1">
    <source>
        <dbReference type="SAM" id="MobiDB-lite"/>
    </source>
</evidence>